<dbReference type="AlphaFoldDB" id="A0A6P1BJF3"/>
<gene>
    <name evidence="1" type="ORF">FNJ47_21310</name>
</gene>
<dbReference type="InterPro" id="IPR020915">
    <property type="entry name" value="UPF0311"/>
</dbReference>
<reference evidence="1 2" key="1">
    <citation type="journal article" date="2020" name="Arch. Microbiol.">
        <title>Bradyrhizobium uaiense sp. nov., a new highly efficient cowpea symbiont.</title>
        <authorList>
            <person name="Cabral Michel D."/>
            <person name="Azarias Guimaraes A."/>
            <person name="Martins da Costa E."/>
            <person name="Soares de Carvalho T."/>
            <person name="Balsanelli E."/>
            <person name="Willems A."/>
            <person name="Maltempi de Souza E."/>
            <person name="de Souza Moreira F.M."/>
        </authorList>
    </citation>
    <scope>NUCLEOTIDE SEQUENCE [LARGE SCALE GENOMIC DNA]</scope>
    <source>
        <strain evidence="1 2">UFLA 03-164</strain>
    </source>
</reference>
<evidence type="ECO:0000313" key="2">
    <source>
        <dbReference type="Proteomes" id="UP000468531"/>
    </source>
</evidence>
<dbReference type="PANTHER" id="PTHR37315:SF1">
    <property type="entry name" value="UPF0311 PROTEIN BLR7842"/>
    <property type="match status" value="1"/>
</dbReference>
<dbReference type="Gene3D" id="2.40.160.20">
    <property type="match status" value="1"/>
</dbReference>
<dbReference type="RefSeq" id="WP_163156474.1">
    <property type="nucleotide sequence ID" value="NZ_VKHP01000087.1"/>
</dbReference>
<dbReference type="Pfam" id="PF11578">
    <property type="entry name" value="DUF3237"/>
    <property type="match status" value="1"/>
</dbReference>
<dbReference type="EMBL" id="VKHP01000087">
    <property type="protein sequence ID" value="NEU98294.1"/>
    <property type="molecule type" value="Genomic_DNA"/>
</dbReference>
<proteinExistence type="predicted"/>
<evidence type="ECO:0000313" key="1">
    <source>
        <dbReference type="EMBL" id="NEU98294.1"/>
    </source>
</evidence>
<dbReference type="Proteomes" id="UP000468531">
    <property type="component" value="Unassembled WGS sequence"/>
</dbReference>
<dbReference type="PANTHER" id="PTHR37315">
    <property type="entry name" value="UPF0311 PROTEIN BLR7842"/>
    <property type="match status" value="1"/>
</dbReference>
<keyword evidence="2" id="KW-1185">Reference proteome</keyword>
<sequence length="154" mass="16761">MTDLIPPPGLVHLCSAAARLAERVPIPEGPSGTRAIVEVLSMQCTGERFRATLKGATAADWLTIAPGGQFGTPDVRLVLETDDQAIVFVQYNGRIDFAAAPGKFRLVVAPRFETGDARYAWINRIQAVGVGVMDLATRSLTYDFYEVRPDWPQG</sequence>
<comment type="caution">
    <text evidence="1">The sequence shown here is derived from an EMBL/GenBank/DDBJ whole genome shotgun (WGS) entry which is preliminary data.</text>
</comment>
<name>A0A6P1BJF3_9BRAD</name>
<organism evidence="1 2">
    <name type="scientific">Bradyrhizobium uaiense</name>
    <dbReference type="NCBI Taxonomy" id="2594946"/>
    <lineage>
        <taxon>Bacteria</taxon>
        <taxon>Pseudomonadati</taxon>
        <taxon>Pseudomonadota</taxon>
        <taxon>Alphaproteobacteria</taxon>
        <taxon>Hyphomicrobiales</taxon>
        <taxon>Nitrobacteraceae</taxon>
        <taxon>Bradyrhizobium</taxon>
    </lineage>
</organism>
<accession>A0A6P1BJF3</accession>
<protein>
    <submittedName>
        <fullName evidence="1">DUF3237 domain-containing protein</fullName>
    </submittedName>
</protein>